<evidence type="ECO:0000259" key="2">
    <source>
        <dbReference type="Pfam" id="PF26593"/>
    </source>
</evidence>
<dbReference type="AlphaFoldDB" id="D3S2Z4"/>
<evidence type="ECO:0000313" key="3">
    <source>
        <dbReference type="EMBL" id="ADC64627.1"/>
    </source>
</evidence>
<keyword evidence="4" id="KW-1185">Reference proteome</keyword>
<dbReference type="STRING" id="589924.Ferp_0452"/>
<accession>D3S2Z4</accession>
<dbReference type="InterPro" id="IPR058596">
    <property type="entry name" value="TraC-like_dom"/>
</dbReference>
<dbReference type="KEGG" id="fpl:Ferp_0452"/>
<keyword evidence="1" id="KW-1133">Transmembrane helix</keyword>
<protein>
    <recommendedName>
        <fullName evidence="2">TraC-like domain-containing protein</fullName>
    </recommendedName>
</protein>
<dbReference type="Proteomes" id="UP000002613">
    <property type="component" value="Chromosome"/>
</dbReference>
<reference evidence="4" key="1">
    <citation type="submission" date="2010-02" db="EMBL/GenBank/DDBJ databases">
        <title>Complete sequence of Ferroglobus placidus DSM 10642.</title>
        <authorList>
            <consortium name="US DOE Joint Genome Institute"/>
            <person name="Lucas S."/>
            <person name="Copeland A."/>
            <person name="Lapidus A."/>
            <person name="Cheng J.-F."/>
            <person name="Bruce D."/>
            <person name="Goodwin L."/>
            <person name="Pitluck S."/>
            <person name="Saunders E."/>
            <person name="Brettin T."/>
            <person name="Detter J.C."/>
            <person name="Han C."/>
            <person name="Tapia R."/>
            <person name="Larimer F."/>
            <person name="Land M."/>
            <person name="Hauser L."/>
            <person name="Kyrpides N."/>
            <person name="Ivanova N."/>
            <person name="Holmes D."/>
            <person name="Lovley D."/>
            <person name="Kyrpides N."/>
            <person name="Anderson I.J."/>
            <person name="Woyke T."/>
        </authorList>
    </citation>
    <scope>NUCLEOTIDE SEQUENCE [LARGE SCALE GENOMIC DNA]</scope>
    <source>
        <strain evidence="4">DSM 10642 / AEDII12DO</strain>
    </source>
</reference>
<dbReference type="HOGENOM" id="CLU_996047_0_0_2"/>
<evidence type="ECO:0000256" key="1">
    <source>
        <dbReference type="SAM" id="Phobius"/>
    </source>
</evidence>
<organism evidence="3 4">
    <name type="scientific">Ferroglobus placidus (strain DSM 10642 / AEDII12DO)</name>
    <dbReference type="NCBI Taxonomy" id="589924"/>
    <lineage>
        <taxon>Archaea</taxon>
        <taxon>Methanobacteriati</taxon>
        <taxon>Methanobacteriota</taxon>
        <taxon>Archaeoglobi</taxon>
        <taxon>Archaeoglobales</taxon>
        <taxon>Archaeoglobaceae</taxon>
        <taxon>Ferroglobus</taxon>
    </lineage>
</organism>
<dbReference type="eggNOG" id="arCOG09337">
    <property type="taxonomic scope" value="Archaea"/>
</dbReference>
<gene>
    <name evidence="3" type="ordered locus">Ferp_0452</name>
</gene>
<dbReference type="PaxDb" id="589924-Ferp_0452"/>
<keyword evidence="1" id="KW-0472">Membrane</keyword>
<feature type="transmembrane region" description="Helical" evidence="1">
    <location>
        <begin position="21"/>
        <end position="44"/>
    </location>
</feature>
<evidence type="ECO:0000313" key="4">
    <source>
        <dbReference type="Proteomes" id="UP000002613"/>
    </source>
</evidence>
<dbReference type="Pfam" id="PF26593">
    <property type="entry name" value="TraC-like"/>
    <property type="match status" value="1"/>
</dbReference>
<feature type="domain" description="TraC-like" evidence="2">
    <location>
        <begin position="115"/>
        <end position="226"/>
    </location>
</feature>
<sequence>MQGTGLRVVEFPSVVQAESKLFGLFTPVEILTLFLISSSVWILLRGFGVVSVAVAAGVFAFLVFMKAMMPEEVGYMFPLYEARFAARKKAVYAHELDTTKYLPSTDFVDGWVMRMKDGYGAIIEVQPVNFFYSTPADQRAFLDSFKSTLDSLDFPIQILSIAAEFNAGRYLNRLMLRLKDEDIAANPILSELAHAYLAGLDEDVRTAIMRRYFVVVTVPKKTEEVAIGELKRRVETVASGLRRGGIPAKLLEREDILALYELIANRTTMPKNYNSAKVVVGG</sequence>
<keyword evidence="1" id="KW-0812">Transmembrane</keyword>
<feature type="transmembrane region" description="Helical" evidence="1">
    <location>
        <begin position="50"/>
        <end position="69"/>
    </location>
</feature>
<name>D3S2Z4_FERPA</name>
<reference evidence="3 4" key="2">
    <citation type="journal article" date="2011" name="Stand. Genomic Sci.">
        <title>Complete genome sequence of Ferroglobus placidus AEDII12DO.</title>
        <authorList>
            <person name="Anderson I."/>
            <person name="Risso C."/>
            <person name="Holmes D."/>
            <person name="Lucas S."/>
            <person name="Copeland A."/>
            <person name="Lapidus A."/>
            <person name="Cheng J.F."/>
            <person name="Bruce D."/>
            <person name="Goodwin L."/>
            <person name="Pitluck S."/>
            <person name="Saunders E."/>
            <person name="Brettin T."/>
            <person name="Detter J.C."/>
            <person name="Han C."/>
            <person name="Tapia R."/>
            <person name="Larimer F."/>
            <person name="Land M."/>
            <person name="Hauser L."/>
            <person name="Woyke T."/>
            <person name="Lovley D."/>
            <person name="Kyrpides N."/>
            <person name="Ivanova N."/>
        </authorList>
    </citation>
    <scope>NUCLEOTIDE SEQUENCE [LARGE SCALE GENOMIC DNA]</scope>
    <source>
        <strain evidence="4">DSM 10642 / AEDII12DO</strain>
    </source>
</reference>
<proteinExistence type="predicted"/>
<dbReference type="EMBL" id="CP001899">
    <property type="protein sequence ID" value="ADC64627.1"/>
    <property type="molecule type" value="Genomic_DNA"/>
</dbReference>